<gene>
    <name evidence="2" type="ORF">ACJRO7_015382</name>
</gene>
<reference evidence="2 3" key="1">
    <citation type="submission" date="2024-11" db="EMBL/GenBank/DDBJ databases">
        <title>Chromosome-level genome assembly of Eucalyptus globulus Labill. provides insights into its genome evolution.</title>
        <authorList>
            <person name="Li X."/>
        </authorList>
    </citation>
    <scope>NUCLEOTIDE SEQUENCE [LARGE SCALE GENOMIC DNA]</scope>
    <source>
        <strain evidence="2">CL2024</strain>
        <tissue evidence="2">Fresh tender leaves</tissue>
    </source>
</reference>
<feature type="region of interest" description="Disordered" evidence="1">
    <location>
        <begin position="1"/>
        <end position="42"/>
    </location>
</feature>
<organism evidence="2 3">
    <name type="scientific">Eucalyptus globulus</name>
    <name type="common">Tasmanian blue gum</name>
    <dbReference type="NCBI Taxonomy" id="34317"/>
    <lineage>
        <taxon>Eukaryota</taxon>
        <taxon>Viridiplantae</taxon>
        <taxon>Streptophyta</taxon>
        <taxon>Embryophyta</taxon>
        <taxon>Tracheophyta</taxon>
        <taxon>Spermatophyta</taxon>
        <taxon>Magnoliopsida</taxon>
        <taxon>eudicotyledons</taxon>
        <taxon>Gunneridae</taxon>
        <taxon>Pentapetalae</taxon>
        <taxon>rosids</taxon>
        <taxon>malvids</taxon>
        <taxon>Myrtales</taxon>
        <taxon>Myrtaceae</taxon>
        <taxon>Myrtoideae</taxon>
        <taxon>Eucalypteae</taxon>
        <taxon>Eucalyptus</taxon>
    </lineage>
</organism>
<name>A0ABD3LDU7_EUCGL</name>
<feature type="compositionally biased region" description="Basic and acidic residues" evidence="1">
    <location>
        <begin position="1"/>
        <end position="10"/>
    </location>
</feature>
<evidence type="ECO:0000313" key="3">
    <source>
        <dbReference type="Proteomes" id="UP001634007"/>
    </source>
</evidence>
<feature type="compositionally biased region" description="Gly residues" evidence="1">
    <location>
        <begin position="18"/>
        <end position="30"/>
    </location>
</feature>
<dbReference type="Proteomes" id="UP001634007">
    <property type="component" value="Unassembled WGS sequence"/>
</dbReference>
<accession>A0ABD3LDU7</accession>
<evidence type="ECO:0000256" key="1">
    <source>
        <dbReference type="SAM" id="MobiDB-lite"/>
    </source>
</evidence>
<comment type="caution">
    <text evidence="2">The sequence shown here is derived from an EMBL/GenBank/DDBJ whole genome shotgun (WGS) entry which is preliminary data.</text>
</comment>
<evidence type="ECO:0000313" key="2">
    <source>
        <dbReference type="EMBL" id="KAL3746415.1"/>
    </source>
</evidence>
<proteinExistence type="predicted"/>
<sequence length="158" mass="17105">MRESEADRRVTKQKPGGRRGGQQAGHGGAVRGPVIARSGDRRRRCGREIGTDVRWFGVRVWSSGSGSGGCSGEAVQQRVGRCDGCCSLRAFGRWRGVGGTGCRCRGGCSGGQTEVQALLVALVCRSGSRESSRPQQGRRTAMRARGWCSHRGWRAEWR</sequence>
<dbReference type="EMBL" id="JBJKBG010000003">
    <property type="protein sequence ID" value="KAL3746415.1"/>
    <property type="molecule type" value="Genomic_DNA"/>
</dbReference>
<dbReference type="AlphaFoldDB" id="A0ABD3LDU7"/>
<keyword evidence="3" id="KW-1185">Reference proteome</keyword>
<protein>
    <submittedName>
        <fullName evidence="2">Uncharacterized protein</fullName>
    </submittedName>
</protein>